<evidence type="ECO:0000313" key="5">
    <source>
        <dbReference type="Proteomes" id="UP000243217"/>
    </source>
</evidence>
<organism evidence="4 5">
    <name type="scientific">Thraustotheca clavata</name>
    <dbReference type="NCBI Taxonomy" id="74557"/>
    <lineage>
        <taxon>Eukaryota</taxon>
        <taxon>Sar</taxon>
        <taxon>Stramenopiles</taxon>
        <taxon>Oomycota</taxon>
        <taxon>Saprolegniomycetes</taxon>
        <taxon>Saprolegniales</taxon>
        <taxon>Achlyaceae</taxon>
        <taxon>Thraustotheca</taxon>
    </lineage>
</organism>
<feature type="domain" description="CS" evidence="3">
    <location>
        <begin position="125"/>
        <end position="216"/>
    </location>
</feature>
<keyword evidence="2" id="KW-0472">Membrane</keyword>
<keyword evidence="2" id="KW-0812">Transmembrane</keyword>
<gene>
    <name evidence="4" type="ORF">THRCLA_02060</name>
</gene>
<feature type="transmembrane region" description="Helical" evidence="2">
    <location>
        <begin position="36"/>
        <end position="55"/>
    </location>
</feature>
<dbReference type="AlphaFoldDB" id="A0A1W0A770"/>
<dbReference type="Gene3D" id="2.60.40.790">
    <property type="match status" value="1"/>
</dbReference>
<evidence type="ECO:0000256" key="2">
    <source>
        <dbReference type="SAM" id="Phobius"/>
    </source>
</evidence>
<name>A0A1W0A770_9STRA</name>
<dbReference type="InterPro" id="IPR052289">
    <property type="entry name" value="Calcyclin-binding_UBL-bridge"/>
</dbReference>
<dbReference type="OrthoDB" id="164025at2759"/>
<dbReference type="InterPro" id="IPR007052">
    <property type="entry name" value="CS_dom"/>
</dbReference>
<dbReference type="SUPFAM" id="SSF49764">
    <property type="entry name" value="HSP20-like chaperones"/>
    <property type="match status" value="1"/>
</dbReference>
<evidence type="ECO:0000256" key="1">
    <source>
        <dbReference type="SAM" id="MobiDB-lite"/>
    </source>
</evidence>
<dbReference type="PROSITE" id="PS51203">
    <property type="entry name" value="CS"/>
    <property type="match status" value="1"/>
</dbReference>
<evidence type="ECO:0000259" key="3">
    <source>
        <dbReference type="PROSITE" id="PS51203"/>
    </source>
</evidence>
<dbReference type="InterPro" id="IPR008978">
    <property type="entry name" value="HSP20-like_chaperone"/>
</dbReference>
<sequence>MQWFVPYAYSPSPDAGYTLFVTPLGTLSLPLQLSQFYGLVLALFLVFLTILWHLVPSFPSSAEIEEEIEPPYTMKKKQDKKKNDQDDTNEEARSALHDNIQKNGENSYYYAHKVRDVLAPTKLKPIVSQYGWSDGRKTISIYVDHPRAMELEKDAITITWSTNSLSLDITFDDNDVRSLVVPKLYGSIQDVSYKAKKDSIVFTLKKKAEISWKSLNAAAKDLDQHIEYDESLYD</sequence>
<reference evidence="4 5" key="1">
    <citation type="journal article" date="2014" name="Genome Biol. Evol.">
        <title>The secreted proteins of Achlya hypogyna and Thraustotheca clavata identify the ancestral oomycete secretome and reveal gene acquisitions by horizontal gene transfer.</title>
        <authorList>
            <person name="Misner I."/>
            <person name="Blouin N."/>
            <person name="Leonard G."/>
            <person name="Richards T.A."/>
            <person name="Lane C.E."/>
        </authorList>
    </citation>
    <scope>NUCLEOTIDE SEQUENCE [LARGE SCALE GENOMIC DNA]</scope>
    <source>
        <strain evidence="4 5">ATCC 34112</strain>
    </source>
</reference>
<dbReference type="PANTHER" id="PTHR13164:SF6">
    <property type="entry name" value="CS DOMAIN-CONTAINING PROTEIN"/>
    <property type="match status" value="1"/>
</dbReference>
<keyword evidence="2" id="KW-1133">Transmembrane helix</keyword>
<evidence type="ECO:0000313" key="4">
    <source>
        <dbReference type="EMBL" id="OQS05880.1"/>
    </source>
</evidence>
<protein>
    <recommendedName>
        <fullName evidence="3">CS domain-containing protein</fullName>
    </recommendedName>
</protein>
<dbReference type="Proteomes" id="UP000243217">
    <property type="component" value="Unassembled WGS sequence"/>
</dbReference>
<feature type="compositionally biased region" description="Basic and acidic residues" evidence="1">
    <location>
        <begin position="81"/>
        <end position="98"/>
    </location>
</feature>
<proteinExistence type="predicted"/>
<keyword evidence="5" id="KW-1185">Reference proteome</keyword>
<dbReference type="PANTHER" id="PTHR13164">
    <property type="entry name" value="CALICYLIN BINDING PROTEIN"/>
    <property type="match status" value="1"/>
</dbReference>
<dbReference type="EMBL" id="JNBS01000408">
    <property type="protein sequence ID" value="OQS05880.1"/>
    <property type="molecule type" value="Genomic_DNA"/>
</dbReference>
<comment type="caution">
    <text evidence="4">The sequence shown here is derived from an EMBL/GenBank/DDBJ whole genome shotgun (WGS) entry which is preliminary data.</text>
</comment>
<dbReference type="GO" id="GO:0005634">
    <property type="term" value="C:nucleus"/>
    <property type="evidence" value="ECO:0007669"/>
    <property type="project" value="TreeGrafter"/>
</dbReference>
<feature type="region of interest" description="Disordered" evidence="1">
    <location>
        <begin position="69"/>
        <end position="98"/>
    </location>
</feature>
<accession>A0A1W0A770</accession>